<accession>A0AA40AK88</accession>
<keyword evidence="7" id="KW-1185">Reference proteome</keyword>
<evidence type="ECO:0000256" key="3">
    <source>
        <dbReference type="ARBA" id="ARBA00044955"/>
    </source>
</evidence>
<evidence type="ECO:0000256" key="4">
    <source>
        <dbReference type="SAM" id="MobiDB-lite"/>
    </source>
</evidence>
<proteinExistence type="inferred from homology"/>
<comment type="similarity">
    <text evidence="3">Belongs to the secreted LysM effector family.</text>
</comment>
<dbReference type="AlphaFoldDB" id="A0AA40AK88"/>
<dbReference type="PROSITE" id="PS51782">
    <property type="entry name" value="LYSM"/>
    <property type="match status" value="1"/>
</dbReference>
<evidence type="ECO:0000313" key="7">
    <source>
        <dbReference type="Proteomes" id="UP001172101"/>
    </source>
</evidence>
<dbReference type="InterPro" id="IPR036779">
    <property type="entry name" value="LysM_dom_sf"/>
</dbReference>
<dbReference type="PANTHER" id="PTHR34997">
    <property type="entry name" value="AM15"/>
    <property type="match status" value="1"/>
</dbReference>
<dbReference type="SUPFAM" id="SSF54106">
    <property type="entry name" value="LysM domain"/>
    <property type="match status" value="1"/>
</dbReference>
<keyword evidence="1" id="KW-0147">Chitin-binding</keyword>
<dbReference type="EMBL" id="JAUIRO010000004">
    <property type="protein sequence ID" value="KAK0717315.1"/>
    <property type="molecule type" value="Genomic_DNA"/>
</dbReference>
<dbReference type="PANTHER" id="PTHR34997:SF1">
    <property type="entry name" value="PEPTIDOGLYCAN-BINDING LYSIN DOMAIN"/>
    <property type="match status" value="1"/>
</dbReference>
<evidence type="ECO:0000256" key="1">
    <source>
        <dbReference type="ARBA" id="ARBA00022669"/>
    </source>
</evidence>
<organism evidence="6 7">
    <name type="scientific">Lasiosphaeria miniovina</name>
    <dbReference type="NCBI Taxonomy" id="1954250"/>
    <lineage>
        <taxon>Eukaryota</taxon>
        <taxon>Fungi</taxon>
        <taxon>Dikarya</taxon>
        <taxon>Ascomycota</taxon>
        <taxon>Pezizomycotina</taxon>
        <taxon>Sordariomycetes</taxon>
        <taxon>Sordariomycetidae</taxon>
        <taxon>Sordariales</taxon>
        <taxon>Lasiosphaeriaceae</taxon>
        <taxon>Lasiosphaeria</taxon>
    </lineage>
</organism>
<feature type="region of interest" description="Disordered" evidence="4">
    <location>
        <begin position="32"/>
        <end position="54"/>
    </location>
</feature>
<dbReference type="GO" id="GO:0008061">
    <property type="term" value="F:chitin binding"/>
    <property type="evidence" value="ECO:0007669"/>
    <property type="project" value="UniProtKB-KW"/>
</dbReference>
<comment type="caution">
    <text evidence="6">The sequence shown here is derived from an EMBL/GenBank/DDBJ whole genome shotgun (WGS) entry which is preliminary data.</text>
</comment>
<keyword evidence="2" id="KW-0843">Virulence</keyword>
<dbReference type="InterPro" id="IPR018392">
    <property type="entry name" value="LysM"/>
</dbReference>
<evidence type="ECO:0000259" key="5">
    <source>
        <dbReference type="PROSITE" id="PS51782"/>
    </source>
</evidence>
<dbReference type="RefSeq" id="XP_060296108.1">
    <property type="nucleotide sequence ID" value="XM_060434199.1"/>
</dbReference>
<dbReference type="GeneID" id="85317469"/>
<gene>
    <name evidence="6" type="ORF">B0T26DRAFT_293818</name>
</gene>
<reference evidence="6" key="1">
    <citation type="submission" date="2023-06" db="EMBL/GenBank/DDBJ databases">
        <title>Genome-scale phylogeny and comparative genomics of the fungal order Sordariales.</title>
        <authorList>
            <consortium name="Lawrence Berkeley National Laboratory"/>
            <person name="Hensen N."/>
            <person name="Bonometti L."/>
            <person name="Westerberg I."/>
            <person name="Brannstrom I.O."/>
            <person name="Guillou S."/>
            <person name="Cros-Aarteil S."/>
            <person name="Calhoun S."/>
            <person name="Haridas S."/>
            <person name="Kuo A."/>
            <person name="Mondo S."/>
            <person name="Pangilinan J."/>
            <person name="Riley R."/>
            <person name="LaButti K."/>
            <person name="Andreopoulos B."/>
            <person name="Lipzen A."/>
            <person name="Chen C."/>
            <person name="Yanf M."/>
            <person name="Daum C."/>
            <person name="Ng V."/>
            <person name="Clum A."/>
            <person name="Steindorff A."/>
            <person name="Ohm R."/>
            <person name="Martin F."/>
            <person name="Silar P."/>
            <person name="Natvig D."/>
            <person name="Lalanne C."/>
            <person name="Gautier V."/>
            <person name="Ament-velasquez S.L."/>
            <person name="Kruys A."/>
            <person name="Hutchinson M.I."/>
            <person name="Powell A.J."/>
            <person name="Barry K."/>
            <person name="Miller A.N."/>
            <person name="Grigoriev I.V."/>
            <person name="Debuchy R."/>
            <person name="Gladieux P."/>
            <person name="Thoren M.H."/>
            <person name="Johannesson H."/>
        </authorList>
    </citation>
    <scope>NUCLEOTIDE SEQUENCE</scope>
    <source>
        <strain evidence="6">SMH2392-1A</strain>
    </source>
</reference>
<dbReference type="Gene3D" id="3.10.350.10">
    <property type="entry name" value="LysM domain"/>
    <property type="match status" value="2"/>
</dbReference>
<dbReference type="Pfam" id="PF01476">
    <property type="entry name" value="LysM"/>
    <property type="match status" value="1"/>
</dbReference>
<dbReference type="CDD" id="cd00118">
    <property type="entry name" value="LysM"/>
    <property type="match status" value="1"/>
</dbReference>
<evidence type="ECO:0000313" key="6">
    <source>
        <dbReference type="EMBL" id="KAK0717315.1"/>
    </source>
</evidence>
<dbReference type="InterPro" id="IPR052210">
    <property type="entry name" value="LysM1-like"/>
</dbReference>
<name>A0AA40AK88_9PEZI</name>
<evidence type="ECO:0000256" key="2">
    <source>
        <dbReference type="ARBA" id="ARBA00023026"/>
    </source>
</evidence>
<feature type="domain" description="LysM" evidence="5">
    <location>
        <begin position="58"/>
        <end position="103"/>
    </location>
</feature>
<protein>
    <recommendedName>
        <fullName evidence="5">LysM domain-containing protein</fullName>
    </recommendedName>
</protein>
<dbReference type="Proteomes" id="UP001172101">
    <property type="component" value="Unassembled WGS sequence"/>
</dbReference>
<sequence>MLNSSYGLTHITPPDFSSLLSSCSVPATRYSYSTPSSSVTPTGTSSSTASAAPTCTGTSYTAESGDTYASIARANSVATDRFVTGNHLDYNCTAIAPGAKLCLPQSCLLYLVETNDTCAGITADESFYLNQLLSWNPSIHQNYDNLDSMIGRTICISPPGTTSWTANPANISSDWNV</sequence>